<name>A0ACC2XGV9_9TREE</name>
<reference evidence="1" key="1">
    <citation type="submission" date="2023-04" db="EMBL/GenBank/DDBJ databases">
        <title>Draft Genome sequencing of Naganishia species isolated from polar environments using Oxford Nanopore Technology.</title>
        <authorList>
            <person name="Leo P."/>
            <person name="Venkateswaran K."/>
        </authorList>
    </citation>
    <scope>NUCLEOTIDE SEQUENCE</scope>
    <source>
        <strain evidence="1">MNA-CCFEE 5425</strain>
    </source>
</reference>
<evidence type="ECO:0000313" key="2">
    <source>
        <dbReference type="Proteomes" id="UP001243375"/>
    </source>
</evidence>
<comment type="caution">
    <text evidence="1">The sequence shown here is derived from an EMBL/GenBank/DDBJ whole genome shotgun (WGS) entry which is preliminary data.</text>
</comment>
<protein>
    <submittedName>
        <fullName evidence="1">Uncharacterized protein</fullName>
    </submittedName>
</protein>
<organism evidence="1 2">
    <name type="scientific">Naganishia vaughanmartiniae</name>
    <dbReference type="NCBI Taxonomy" id="1424756"/>
    <lineage>
        <taxon>Eukaryota</taxon>
        <taxon>Fungi</taxon>
        <taxon>Dikarya</taxon>
        <taxon>Basidiomycota</taxon>
        <taxon>Agaricomycotina</taxon>
        <taxon>Tremellomycetes</taxon>
        <taxon>Filobasidiales</taxon>
        <taxon>Filobasidiaceae</taxon>
        <taxon>Naganishia</taxon>
    </lineage>
</organism>
<evidence type="ECO:0000313" key="1">
    <source>
        <dbReference type="EMBL" id="KAJ9122502.1"/>
    </source>
</evidence>
<accession>A0ACC2XGV9</accession>
<dbReference type="Proteomes" id="UP001243375">
    <property type="component" value="Unassembled WGS sequence"/>
</dbReference>
<keyword evidence="2" id="KW-1185">Reference proteome</keyword>
<dbReference type="EMBL" id="JASBWU010000004">
    <property type="protein sequence ID" value="KAJ9122502.1"/>
    <property type="molecule type" value="Genomic_DNA"/>
</dbReference>
<gene>
    <name evidence="1" type="ORF">QFC22_001931</name>
</gene>
<proteinExistence type="predicted"/>
<sequence>MEASTSTSPPPRVFPKKRIRIPGIEDLDLPSTSSDAQPPKKKSKKTAPSPGIVYISRLPPGMTHQKVKHILTGYGDIGKIYAQQKDAPLSTANNQSHKRKHVSANYTEAWVEFKDKKIAKVVADMLNATTIGGKKGDRWRDDIWTMKYLSGFKWEMLGEQVAYERQAHSARLRQELSKSRAEQSEYLRNVELARVLEKRKAKKQTQTGDSGNNASQKATSSSSQSSDKAQRVYKQKFLVDKSAEGGRKRSQTGETRGGGSADVMAGVLNNLF</sequence>